<evidence type="ECO:0000256" key="4">
    <source>
        <dbReference type="ARBA" id="ARBA00022692"/>
    </source>
</evidence>
<dbReference type="OrthoDB" id="871140at2"/>
<keyword evidence="6 7" id="KW-0472">Membrane</keyword>
<evidence type="ECO:0000256" key="2">
    <source>
        <dbReference type="ARBA" id="ARBA00022475"/>
    </source>
</evidence>
<comment type="similarity">
    <text evidence="1 7">Belongs to the Lgt family.</text>
</comment>
<dbReference type="GO" id="GO:0005886">
    <property type="term" value="C:plasma membrane"/>
    <property type="evidence" value="ECO:0007669"/>
    <property type="project" value="UniProtKB-SubCell"/>
</dbReference>
<dbReference type="GO" id="GO:0042158">
    <property type="term" value="P:lipoprotein biosynthetic process"/>
    <property type="evidence" value="ECO:0007669"/>
    <property type="project" value="UniProtKB-UniRule"/>
</dbReference>
<sequence>MTSTNEHWVHDLSPFLIRFPDNPLGLDGIRYYGLAYLLGFLAAWLLLRLYEQKGKLAMNADQRASLMTGIILGVLVGGRLGFMLLYDFEAFLANPLLLFRVDQGGMASHGGFVGVIVALIWFSWRQKIDLFSLGDAIATVTPIGLMLGRIANFINGELWGRVTHFKYAVIFPDSPQTYDPATGIFGPQPRHASQLYEAALEGALILAYVQWRYWKTKTPAGQLGGEFLIGYAIVRIIGEHFREPDASLILGLSRGQFYSGFMIVAGIALIYLARRKHRLPPEPNQSSPEG</sequence>
<evidence type="ECO:0000256" key="1">
    <source>
        <dbReference type="ARBA" id="ARBA00007150"/>
    </source>
</evidence>
<keyword evidence="7" id="KW-0997">Cell inner membrane</keyword>
<evidence type="ECO:0000256" key="6">
    <source>
        <dbReference type="ARBA" id="ARBA00023136"/>
    </source>
</evidence>
<accession>D5ENK5</accession>
<dbReference type="RefSeq" id="WP_013044203.1">
    <property type="nucleotide sequence ID" value="NC_014008.1"/>
</dbReference>
<dbReference type="EMBL" id="CP001998">
    <property type="protein sequence ID" value="ADE55481.1"/>
    <property type="molecule type" value="Genomic_DNA"/>
</dbReference>
<dbReference type="EC" id="2.5.1.145" evidence="7"/>
<evidence type="ECO:0000313" key="9">
    <source>
        <dbReference type="Proteomes" id="UP000000925"/>
    </source>
</evidence>
<evidence type="ECO:0000256" key="3">
    <source>
        <dbReference type="ARBA" id="ARBA00022679"/>
    </source>
</evidence>
<dbReference type="HAMAP" id="MF_01147">
    <property type="entry name" value="Lgt"/>
    <property type="match status" value="1"/>
</dbReference>
<dbReference type="Pfam" id="PF01790">
    <property type="entry name" value="LGT"/>
    <property type="match status" value="1"/>
</dbReference>
<keyword evidence="5 7" id="KW-1133">Transmembrane helix</keyword>
<dbReference type="HOGENOM" id="CLU_013386_1_0_0"/>
<proteinExistence type="inferred from homology"/>
<dbReference type="STRING" id="583355.Caka_2465"/>
<keyword evidence="8" id="KW-0449">Lipoprotein</keyword>
<comment type="caution">
    <text evidence="7">Lacks conserved residue(s) required for the propagation of feature annotation.</text>
</comment>
<dbReference type="PANTHER" id="PTHR30589">
    <property type="entry name" value="PROLIPOPROTEIN DIACYLGLYCERYL TRANSFERASE"/>
    <property type="match status" value="1"/>
</dbReference>
<dbReference type="GO" id="GO:0008961">
    <property type="term" value="F:phosphatidylglycerol-prolipoprotein diacylglyceryl transferase activity"/>
    <property type="evidence" value="ECO:0007669"/>
    <property type="project" value="UniProtKB-UniRule"/>
</dbReference>
<reference evidence="8 9" key="1">
    <citation type="journal article" date="2010" name="Stand. Genomic Sci.">
        <title>Complete genome sequence of Coraliomargarita akajimensis type strain (04OKA010-24).</title>
        <authorList>
            <person name="Mavromatis K."/>
            <person name="Abt B."/>
            <person name="Brambilla E."/>
            <person name="Lapidus A."/>
            <person name="Copeland A."/>
            <person name="Deshpande S."/>
            <person name="Nolan M."/>
            <person name="Lucas S."/>
            <person name="Tice H."/>
            <person name="Cheng J.F."/>
            <person name="Han C."/>
            <person name="Detter J.C."/>
            <person name="Woyke T."/>
            <person name="Goodwin L."/>
            <person name="Pitluck S."/>
            <person name="Held B."/>
            <person name="Brettin T."/>
            <person name="Tapia R."/>
            <person name="Ivanova N."/>
            <person name="Mikhailova N."/>
            <person name="Pati A."/>
            <person name="Liolios K."/>
            <person name="Chen A."/>
            <person name="Palaniappan K."/>
            <person name="Land M."/>
            <person name="Hauser L."/>
            <person name="Chang Y.J."/>
            <person name="Jeffries C.D."/>
            <person name="Rohde M."/>
            <person name="Goker M."/>
            <person name="Bristow J."/>
            <person name="Eisen J.A."/>
            <person name="Markowitz V."/>
            <person name="Hugenholtz P."/>
            <person name="Klenk H.P."/>
            <person name="Kyrpides N.C."/>
        </authorList>
    </citation>
    <scope>NUCLEOTIDE SEQUENCE [LARGE SCALE GENOMIC DNA]</scope>
    <source>
        <strain evidence="9">DSM 45221 / IAM 15411 / JCM 23193 / KCTC 12865</strain>
    </source>
</reference>
<dbReference type="AlphaFoldDB" id="D5ENK5"/>
<gene>
    <name evidence="7" type="primary">lgt</name>
    <name evidence="8" type="ordered locus">Caka_2465</name>
</gene>
<feature type="transmembrane region" description="Helical" evidence="7">
    <location>
        <begin position="29"/>
        <end position="47"/>
    </location>
</feature>
<comment type="pathway">
    <text evidence="7">Protein modification; lipoprotein biosynthesis (diacylglyceryl transfer).</text>
</comment>
<evidence type="ECO:0000256" key="7">
    <source>
        <dbReference type="HAMAP-Rule" id="MF_01147"/>
    </source>
</evidence>
<feature type="transmembrane region" description="Helical" evidence="7">
    <location>
        <begin position="67"/>
        <end position="86"/>
    </location>
</feature>
<feature type="transmembrane region" description="Helical" evidence="7">
    <location>
        <begin position="106"/>
        <end position="124"/>
    </location>
</feature>
<keyword evidence="2 7" id="KW-1003">Cell membrane</keyword>
<dbReference type="KEGG" id="caa:Caka_2465"/>
<keyword evidence="4 7" id="KW-0812">Transmembrane</keyword>
<dbReference type="PANTHER" id="PTHR30589:SF0">
    <property type="entry name" value="PHOSPHATIDYLGLYCEROL--PROLIPOPROTEIN DIACYLGLYCERYL TRANSFERASE"/>
    <property type="match status" value="1"/>
</dbReference>
<organism evidence="8 9">
    <name type="scientific">Coraliomargarita akajimensis (strain DSM 45221 / IAM 15411 / JCM 23193 / KCTC 12865 / 04OKA010-24)</name>
    <dbReference type="NCBI Taxonomy" id="583355"/>
    <lineage>
        <taxon>Bacteria</taxon>
        <taxon>Pseudomonadati</taxon>
        <taxon>Verrucomicrobiota</taxon>
        <taxon>Opitutia</taxon>
        <taxon>Puniceicoccales</taxon>
        <taxon>Coraliomargaritaceae</taxon>
        <taxon>Coraliomargarita</taxon>
    </lineage>
</organism>
<comment type="subcellular location">
    <subcellularLocation>
        <location evidence="7">Cell inner membrane</location>
        <topology evidence="7">Multi-pass membrane protein</topology>
    </subcellularLocation>
</comment>
<evidence type="ECO:0000256" key="5">
    <source>
        <dbReference type="ARBA" id="ARBA00022989"/>
    </source>
</evidence>
<dbReference type="InterPro" id="IPR001640">
    <property type="entry name" value="Lgt"/>
</dbReference>
<dbReference type="UniPathway" id="UPA00664"/>
<dbReference type="PROSITE" id="PS01311">
    <property type="entry name" value="LGT"/>
    <property type="match status" value="1"/>
</dbReference>
<dbReference type="Proteomes" id="UP000000925">
    <property type="component" value="Chromosome"/>
</dbReference>
<feature type="transmembrane region" description="Helical" evidence="7">
    <location>
        <begin position="257"/>
        <end position="273"/>
    </location>
</feature>
<dbReference type="eggNOG" id="COG0682">
    <property type="taxonomic scope" value="Bacteria"/>
</dbReference>
<evidence type="ECO:0000313" key="8">
    <source>
        <dbReference type="EMBL" id="ADE55481.1"/>
    </source>
</evidence>
<feature type="binding site" evidence="7">
    <location>
        <position position="149"/>
    </location>
    <ligand>
        <name>a 1,2-diacyl-sn-glycero-3-phospho-(1'-sn-glycerol)</name>
        <dbReference type="ChEBI" id="CHEBI:64716"/>
    </ligand>
</feature>
<comment type="catalytic activity">
    <reaction evidence="7">
        <text>L-cysteinyl-[prolipoprotein] + a 1,2-diacyl-sn-glycero-3-phospho-(1'-sn-glycerol) = an S-1,2-diacyl-sn-glyceryl-L-cysteinyl-[prolipoprotein] + sn-glycerol 1-phosphate + H(+)</text>
        <dbReference type="Rhea" id="RHEA:56712"/>
        <dbReference type="Rhea" id="RHEA-COMP:14679"/>
        <dbReference type="Rhea" id="RHEA-COMP:14680"/>
        <dbReference type="ChEBI" id="CHEBI:15378"/>
        <dbReference type="ChEBI" id="CHEBI:29950"/>
        <dbReference type="ChEBI" id="CHEBI:57685"/>
        <dbReference type="ChEBI" id="CHEBI:64716"/>
        <dbReference type="ChEBI" id="CHEBI:140658"/>
        <dbReference type="EC" id="2.5.1.145"/>
    </reaction>
</comment>
<dbReference type="NCBIfam" id="TIGR00544">
    <property type="entry name" value="lgt"/>
    <property type="match status" value="1"/>
</dbReference>
<comment type="function">
    <text evidence="7">Catalyzes the transfer of the diacylglyceryl group from phosphatidylglycerol to the sulfhydryl group of the N-terminal cysteine of a prolipoprotein, the first step in the formation of mature lipoproteins.</text>
</comment>
<keyword evidence="3 7" id="KW-0808">Transferase</keyword>
<name>D5ENK5_CORAD</name>
<protein>
    <recommendedName>
        <fullName evidence="7">Phosphatidylglycerol--prolipoprotein diacylglyceryl transferase</fullName>
        <ecNumber evidence="7">2.5.1.145</ecNumber>
    </recommendedName>
</protein>
<keyword evidence="9" id="KW-1185">Reference proteome</keyword>